<protein>
    <submittedName>
        <fullName evidence="1">Uncharacterized protein</fullName>
    </submittedName>
</protein>
<name>A0AAU9LLQ0_9ASTR</name>
<organism evidence="1 2">
    <name type="scientific">Lactuca virosa</name>
    <dbReference type="NCBI Taxonomy" id="75947"/>
    <lineage>
        <taxon>Eukaryota</taxon>
        <taxon>Viridiplantae</taxon>
        <taxon>Streptophyta</taxon>
        <taxon>Embryophyta</taxon>
        <taxon>Tracheophyta</taxon>
        <taxon>Spermatophyta</taxon>
        <taxon>Magnoliopsida</taxon>
        <taxon>eudicotyledons</taxon>
        <taxon>Gunneridae</taxon>
        <taxon>Pentapetalae</taxon>
        <taxon>asterids</taxon>
        <taxon>campanulids</taxon>
        <taxon>Asterales</taxon>
        <taxon>Asteraceae</taxon>
        <taxon>Cichorioideae</taxon>
        <taxon>Cichorieae</taxon>
        <taxon>Lactucinae</taxon>
        <taxon>Lactuca</taxon>
    </lineage>
</organism>
<dbReference type="EMBL" id="CAKMRJ010000001">
    <property type="protein sequence ID" value="CAH1415302.1"/>
    <property type="molecule type" value="Genomic_DNA"/>
</dbReference>
<dbReference type="Proteomes" id="UP001157418">
    <property type="component" value="Unassembled WGS sequence"/>
</dbReference>
<proteinExistence type="predicted"/>
<reference evidence="1 2" key="1">
    <citation type="submission" date="2022-01" db="EMBL/GenBank/DDBJ databases">
        <authorList>
            <person name="Xiong W."/>
            <person name="Schranz E."/>
        </authorList>
    </citation>
    <scope>NUCLEOTIDE SEQUENCE [LARGE SCALE GENOMIC DNA]</scope>
</reference>
<evidence type="ECO:0000313" key="2">
    <source>
        <dbReference type="Proteomes" id="UP001157418"/>
    </source>
</evidence>
<dbReference type="AlphaFoldDB" id="A0AAU9LLQ0"/>
<evidence type="ECO:0000313" key="1">
    <source>
        <dbReference type="EMBL" id="CAH1415302.1"/>
    </source>
</evidence>
<keyword evidence="2" id="KW-1185">Reference proteome</keyword>
<comment type="caution">
    <text evidence="1">The sequence shown here is derived from an EMBL/GenBank/DDBJ whole genome shotgun (WGS) entry which is preliminary data.</text>
</comment>
<accession>A0AAU9LLQ0</accession>
<gene>
    <name evidence="1" type="ORF">LVIROSA_LOCUS3159</name>
</gene>
<sequence>MAKVWGVSIEEARDFARKHNIQSANRMFPRKESTKNQENLIATGTMVDQIEHLKNFNIEMSKKKKAQESAITKLEQSRFGDMLTRRSDPDPIIKVKCTKPKTERMLTLYITRRVEKGKAAGQYTEVLSSQDLVKLGYNEWLQLLELVNKKKGKYFEELRLVLERLITKVKDLALVLNTSNKTSSSSVSASMSWKRTFKDV</sequence>